<dbReference type="InterPro" id="IPR011090">
    <property type="entry name" value="Integr_conj_element_PFL4709"/>
</dbReference>
<dbReference type="NCBIfam" id="TIGR03757">
    <property type="entry name" value="conj_TIGR03757"/>
    <property type="match status" value="1"/>
</dbReference>
<proteinExistence type="predicted"/>
<gene>
    <name evidence="2" type="ORF">DPV93_07845</name>
</gene>
<dbReference type="AlphaFoldDB" id="A0A369YBE3"/>
<name>A0A369YBE3_9PAST</name>
<reference evidence="2 3" key="1">
    <citation type="submission" date="2018-05" db="EMBL/GenBank/DDBJ databases">
        <title>Draft Genome Sequences for a Diverse set of 7 Haemophilus Species.</title>
        <authorList>
            <person name="Nichols M."/>
            <person name="Topaz N."/>
            <person name="Wang X."/>
            <person name="Wang X."/>
            <person name="Boxrud D."/>
        </authorList>
    </citation>
    <scope>NUCLEOTIDE SEQUENCE [LARGE SCALE GENOMIC DNA]</scope>
    <source>
        <strain evidence="2 3">C2002001239</strain>
    </source>
</reference>
<dbReference type="EMBL" id="QEPN01000006">
    <property type="protein sequence ID" value="RDE70912.1"/>
    <property type="molecule type" value="Genomic_DNA"/>
</dbReference>
<feature type="signal peptide" evidence="1">
    <location>
        <begin position="1"/>
        <end position="19"/>
    </location>
</feature>
<feature type="chain" id="PRO_5016993586" evidence="1">
    <location>
        <begin position="20"/>
        <end position="143"/>
    </location>
</feature>
<dbReference type="Pfam" id="PF07511">
    <property type="entry name" value="DUF1525"/>
    <property type="match status" value="1"/>
</dbReference>
<organism evidence="2 3">
    <name type="scientific">Haemophilus sputorum</name>
    <dbReference type="NCBI Taxonomy" id="1078480"/>
    <lineage>
        <taxon>Bacteria</taxon>
        <taxon>Pseudomonadati</taxon>
        <taxon>Pseudomonadota</taxon>
        <taxon>Gammaproteobacteria</taxon>
        <taxon>Pasteurellales</taxon>
        <taxon>Pasteurellaceae</taxon>
        <taxon>Haemophilus</taxon>
    </lineage>
</organism>
<keyword evidence="1" id="KW-0732">Signal</keyword>
<evidence type="ECO:0000256" key="1">
    <source>
        <dbReference type="SAM" id="SignalP"/>
    </source>
</evidence>
<comment type="caution">
    <text evidence="2">The sequence shown here is derived from an EMBL/GenBank/DDBJ whole genome shotgun (WGS) entry which is preliminary data.</text>
</comment>
<protein>
    <submittedName>
        <fullName evidence="2">TIGR03757 family integrating conjugative element protein</fullName>
    </submittedName>
</protein>
<dbReference type="Proteomes" id="UP000253872">
    <property type="component" value="Unassembled WGS sequence"/>
</dbReference>
<sequence length="143" mass="16383">MLSKLSLIATLGFSALAQATVMPQIIVYTTDYYPILRVDLAQQVYYVDSVEKWEDNISKSLSLNPNQVEQEAQNLFKQPQWQQQERQLKLAYEGVLNGWQNGIKKVPAILFQASGYEDSVIYGEQNVAVALTIWQRYYGQQSQ</sequence>
<evidence type="ECO:0000313" key="3">
    <source>
        <dbReference type="Proteomes" id="UP000253872"/>
    </source>
</evidence>
<evidence type="ECO:0000313" key="2">
    <source>
        <dbReference type="EMBL" id="RDE70912.1"/>
    </source>
</evidence>
<dbReference type="RefSeq" id="WP_111403458.1">
    <property type="nucleotide sequence ID" value="NZ_QEPN01000006.1"/>
</dbReference>
<accession>A0A369YBE3</accession>